<dbReference type="EMBL" id="JBBWYZ010000026">
    <property type="protein sequence ID" value="MEK9514775.1"/>
    <property type="molecule type" value="Genomic_DNA"/>
</dbReference>
<dbReference type="Gene3D" id="2.60.120.380">
    <property type="match status" value="1"/>
</dbReference>
<gene>
    <name evidence="1" type="ORF">AAEJ74_24900</name>
</gene>
<protein>
    <submittedName>
        <fullName evidence="1">PPC domain-containing protein</fullName>
    </submittedName>
</protein>
<name>A0ABU9ES27_LIMFS</name>
<evidence type="ECO:0000313" key="2">
    <source>
        <dbReference type="Proteomes" id="UP001387447"/>
    </source>
</evidence>
<accession>A0ABU9ES27</accession>
<dbReference type="RefSeq" id="WP_315664495.1">
    <property type="nucleotide sequence ID" value="NZ_JBBWYZ010000026.1"/>
</dbReference>
<proteinExistence type="predicted"/>
<organism evidence="1 2">
    <name type="scientific">Limnospira fusiformis PMC 851.14</name>
    <dbReference type="NCBI Taxonomy" id="2219512"/>
    <lineage>
        <taxon>Bacteria</taxon>
        <taxon>Bacillati</taxon>
        <taxon>Cyanobacteriota</taxon>
        <taxon>Cyanophyceae</taxon>
        <taxon>Oscillatoriophycideae</taxon>
        <taxon>Oscillatoriales</taxon>
        <taxon>Sirenicapillariaceae</taxon>
        <taxon>Limnospira</taxon>
    </lineage>
</organism>
<sequence length="186" mass="20412">MLIKVFAATATSLFALLPISILLPFSSAIASESSFAPSESSFAPSESSLAQGMEPDAVDIPLPESESLPQQDTEPVVGEIILLEEGELRDGDPVLPTDGSLFHQHTFFGEAGKRVKILLESSEFDTYLALFNPQDELLEENDDIDETNTNSRIIITLPETETYRVIVNSYDATGRGRYQLRVSEVE</sequence>
<reference evidence="1 2" key="1">
    <citation type="journal article" date="2024" name="Front. Microbiol.">
        <title>Transcriptomic insights into the dominance of two phototrophs throughout the water column of a tropical hypersaline-alkaline crater lake (Dziani Dzaha, Mayotte).</title>
        <authorList>
            <person name="Duperron S."/>
            <person name="Halary S."/>
            <person name="Bouly J.-P."/>
            <person name="Roussel T."/>
            <person name="Hugoni M."/>
            <person name="Bruto M."/>
            <person name="Oger P."/>
            <person name="Duval C."/>
            <person name="Woo A."/>
            <person name="Jezequiel D."/>
            <person name="Ader M."/>
            <person name="Leboulanger C."/>
            <person name="Agogue H."/>
            <person name="Grossi V."/>
            <person name="Trousselier M."/>
            <person name="Bernard C."/>
        </authorList>
    </citation>
    <scope>NUCLEOTIDE SEQUENCE [LARGE SCALE GENOMIC DNA]</scope>
    <source>
        <strain evidence="1 2">PMC 851.14</strain>
    </source>
</reference>
<keyword evidence="2" id="KW-1185">Reference proteome</keyword>
<evidence type="ECO:0000313" key="1">
    <source>
        <dbReference type="EMBL" id="MEK9514775.1"/>
    </source>
</evidence>
<dbReference type="Proteomes" id="UP001387447">
    <property type="component" value="Unassembled WGS sequence"/>
</dbReference>
<comment type="caution">
    <text evidence="1">The sequence shown here is derived from an EMBL/GenBank/DDBJ whole genome shotgun (WGS) entry which is preliminary data.</text>
</comment>